<evidence type="ECO:0000256" key="7">
    <source>
        <dbReference type="ARBA" id="ARBA00022825"/>
    </source>
</evidence>
<dbReference type="Gene3D" id="3.40.50.200">
    <property type="entry name" value="Peptidase S8/S53 domain"/>
    <property type="match status" value="1"/>
</dbReference>
<name>A0ABR5ATW7_BACBA</name>
<sequence>MTKFNGLNGEIDIKRAFILAAFTLTLAAAYYFISKDRTESAGSKELVVISETDAEDIDVSKREYSSWAYRALMDGFTFKKDIDYNLKIAILDSGIDGEHPDLAGRVKKEYNALDDGAGVKDEFGHGTAVAGVIAASHNDAGIKGMNPLADIYSVKVSNDKGVSEVASLVKGIEWCMKEKVDLMNISLGLSRNSEELERAVNQAIDAGIVIVAAAGNNYMTGTDYPAQYPKVISVNALTHDYAADEAYAGYGKIDAAAPGESILTTVPGGGYQVFSGTSMAAAYTTGMVSLIMSENKSSLRLMNGESRVDETFSLLKRKAIPLGDEKSYGMGFIKY</sequence>
<evidence type="ECO:0000313" key="12">
    <source>
        <dbReference type="EMBL" id="KIL78207.1"/>
    </source>
</evidence>
<evidence type="ECO:0000256" key="6">
    <source>
        <dbReference type="ARBA" id="ARBA00022801"/>
    </source>
</evidence>
<dbReference type="GO" id="GO:0008233">
    <property type="term" value="F:peptidase activity"/>
    <property type="evidence" value="ECO:0007669"/>
    <property type="project" value="UniProtKB-KW"/>
</dbReference>
<evidence type="ECO:0000256" key="4">
    <source>
        <dbReference type="ARBA" id="ARBA00022525"/>
    </source>
</evidence>
<keyword evidence="8" id="KW-0106">Calcium</keyword>
<feature type="active site" description="Charge relay system" evidence="9">
    <location>
        <position position="125"/>
    </location>
</feature>
<gene>
    <name evidence="12" type="ORF">SD77_0808</name>
</gene>
<comment type="caution">
    <text evidence="12">The sequence shown here is derived from an EMBL/GenBank/DDBJ whole genome shotgun (WGS) entry which is preliminary data.</text>
</comment>
<feature type="active site" description="Charge relay system" evidence="9">
    <location>
        <position position="92"/>
    </location>
</feature>
<feature type="domain" description="Peptidase S8/S53" evidence="11">
    <location>
        <begin position="85"/>
        <end position="331"/>
    </location>
</feature>
<dbReference type="PRINTS" id="PR00723">
    <property type="entry name" value="SUBTILISIN"/>
</dbReference>
<comment type="similarity">
    <text evidence="3 9">Belongs to the peptidase S8 family.</text>
</comment>
<accession>A0ABR5ATW7</accession>
<protein>
    <submittedName>
        <fullName evidence="12">Protease</fullName>
    </submittedName>
</protein>
<keyword evidence="13" id="KW-1185">Reference proteome</keyword>
<keyword evidence="10" id="KW-1133">Transmembrane helix</keyword>
<evidence type="ECO:0000256" key="10">
    <source>
        <dbReference type="SAM" id="Phobius"/>
    </source>
</evidence>
<proteinExistence type="inferred from homology"/>
<dbReference type="InterPro" id="IPR015500">
    <property type="entry name" value="Peptidase_S8_subtilisin-rel"/>
</dbReference>
<dbReference type="InterPro" id="IPR023827">
    <property type="entry name" value="Peptidase_S8_Asp-AS"/>
</dbReference>
<comment type="subcellular location">
    <subcellularLocation>
        <location evidence="2">Secreted</location>
    </subcellularLocation>
</comment>
<dbReference type="RefSeq" id="WP_052475288.1">
    <property type="nucleotide sequence ID" value="NZ_JARTHD010000053.1"/>
</dbReference>
<evidence type="ECO:0000256" key="1">
    <source>
        <dbReference type="ARBA" id="ARBA00001913"/>
    </source>
</evidence>
<feature type="active site" description="Charge relay system" evidence="9">
    <location>
        <position position="278"/>
    </location>
</feature>
<dbReference type="InterPro" id="IPR036852">
    <property type="entry name" value="Peptidase_S8/S53_dom_sf"/>
</dbReference>
<comment type="cofactor">
    <cofactor evidence="1">
        <name>Ca(2+)</name>
        <dbReference type="ChEBI" id="CHEBI:29108"/>
    </cofactor>
</comment>
<evidence type="ECO:0000256" key="9">
    <source>
        <dbReference type="PROSITE-ProRule" id="PRU01240"/>
    </source>
</evidence>
<dbReference type="SUPFAM" id="SSF52743">
    <property type="entry name" value="Subtilisin-like"/>
    <property type="match status" value="1"/>
</dbReference>
<dbReference type="Proteomes" id="UP000031982">
    <property type="component" value="Unassembled WGS sequence"/>
</dbReference>
<keyword evidence="5 9" id="KW-0645">Protease</keyword>
<keyword evidence="10" id="KW-0472">Membrane</keyword>
<dbReference type="PROSITE" id="PS51892">
    <property type="entry name" value="SUBTILASE"/>
    <property type="match status" value="1"/>
</dbReference>
<feature type="transmembrane region" description="Helical" evidence="10">
    <location>
        <begin position="16"/>
        <end position="33"/>
    </location>
</feature>
<evidence type="ECO:0000256" key="2">
    <source>
        <dbReference type="ARBA" id="ARBA00004613"/>
    </source>
</evidence>
<dbReference type="InterPro" id="IPR000209">
    <property type="entry name" value="Peptidase_S8/S53_dom"/>
</dbReference>
<dbReference type="EMBL" id="JXLP01000010">
    <property type="protein sequence ID" value="KIL78207.1"/>
    <property type="molecule type" value="Genomic_DNA"/>
</dbReference>
<dbReference type="PANTHER" id="PTHR43806">
    <property type="entry name" value="PEPTIDASE S8"/>
    <property type="match status" value="1"/>
</dbReference>
<evidence type="ECO:0000256" key="8">
    <source>
        <dbReference type="ARBA" id="ARBA00022837"/>
    </source>
</evidence>
<dbReference type="PROSITE" id="PS00137">
    <property type="entry name" value="SUBTILASE_HIS"/>
    <property type="match status" value="1"/>
</dbReference>
<dbReference type="InterPro" id="IPR050131">
    <property type="entry name" value="Peptidase_S8_subtilisin-like"/>
</dbReference>
<organism evidence="12 13">
    <name type="scientific">Bacillus badius</name>
    <dbReference type="NCBI Taxonomy" id="1455"/>
    <lineage>
        <taxon>Bacteria</taxon>
        <taxon>Bacillati</taxon>
        <taxon>Bacillota</taxon>
        <taxon>Bacilli</taxon>
        <taxon>Bacillales</taxon>
        <taxon>Bacillaceae</taxon>
        <taxon>Pseudobacillus</taxon>
    </lineage>
</organism>
<dbReference type="GO" id="GO:0006508">
    <property type="term" value="P:proteolysis"/>
    <property type="evidence" value="ECO:0007669"/>
    <property type="project" value="UniProtKB-KW"/>
</dbReference>
<evidence type="ECO:0000313" key="13">
    <source>
        <dbReference type="Proteomes" id="UP000031982"/>
    </source>
</evidence>
<reference evidence="12 13" key="1">
    <citation type="submission" date="2015-01" db="EMBL/GenBank/DDBJ databases">
        <title>Genome Assembly of Bacillus badius MTCC 1458.</title>
        <authorList>
            <person name="Verma A."/>
            <person name="Khatri I."/>
            <person name="Mual P."/>
            <person name="Subramanian S."/>
            <person name="Krishnamurthi S."/>
        </authorList>
    </citation>
    <scope>NUCLEOTIDE SEQUENCE [LARGE SCALE GENOMIC DNA]</scope>
    <source>
        <strain evidence="12 13">MTCC 1458</strain>
    </source>
</reference>
<evidence type="ECO:0000256" key="3">
    <source>
        <dbReference type="ARBA" id="ARBA00011073"/>
    </source>
</evidence>
<dbReference type="PANTHER" id="PTHR43806:SF11">
    <property type="entry name" value="CEREVISIN-RELATED"/>
    <property type="match status" value="1"/>
</dbReference>
<dbReference type="PROSITE" id="PS00136">
    <property type="entry name" value="SUBTILASE_ASP"/>
    <property type="match status" value="1"/>
</dbReference>
<dbReference type="Pfam" id="PF00082">
    <property type="entry name" value="Peptidase_S8"/>
    <property type="match status" value="1"/>
</dbReference>
<keyword evidence="7 9" id="KW-0720">Serine protease</keyword>
<evidence type="ECO:0000259" key="11">
    <source>
        <dbReference type="Pfam" id="PF00082"/>
    </source>
</evidence>
<keyword evidence="10" id="KW-0812">Transmembrane</keyword>
<keyword evidence="6 9" id="KW-0378">Hydrolase</keyword>
<evidence type="ECO:0000256" key="5">
    <source>
        <dbReference type="ARBA" id="ARBA00022670"/>
    </source>
</evidence>
<dbReference type="InterPro" id="IPR022398">
    <property type="entry name" value="Peptidase_S8_His-AS"/>
</dbReference>
<keyword evidence="4" id="KW-0964">Secreted</keyword>